<dbReference type="PANTHER" id="PTHR23024:SF635">
    <property type="entry name" value="OS07G0162700 PROTEIN"/>
    <property type="match status" value="1"/>
</dbReference>
<evidence type="ECO:0000259" key="3">
    <source>
        <dbReference type="Pfam" id="PF07859"/>
    </source>
</evidence>
<dbReference type="PROSITE" id="PS01174">
    <property type="entry name" value="LIPASE_GDXG_SER"/>
    <property type="match status" value="1"/>
</dbReference>
<comment type="caution">
    <text evidence="4">The sequence shown here is derived from an EMBL/GenBank/DDBJ whole genome shotgun (WGS) entry which is preliminary data.</text>
</comment>
<reference evidence="4 5" key="1">
    <citation type="submission" date="2024-06" db="EMBL/GenBank/DDBJ databases">
        <title>A chromosome level genome sequence of Diviner's sage (Salvia divinorum).</title>
        <authorList>
            <person name="Ford S.A."/>
            <person name="Ro D.-K."/>
            <person name="Ness R.W."/>
            <person name="Phillips M.A."/>
        </authorList>
    </citation>
    <scope>NUCLEOTIDE SEQUENCE [LARGE SCALE GENOMIC DNA]</scope>
    <source>
        <strain evidence="4">SAF-2024a</strain>
        <tissue evidence="4">Leaf</tissue>
    </source>
</reference>
<dbReference type="InterPro" id="IPR033140">
    <property type="entry name" value="Lipase_GDXG_put_SER_AS"/>
</dbReference>
<dbReference type="InterPro" id="IPR050466">
    <property type="entry name" value="Carboxylest/Gibb_receptor"/>
</dbReference>
<evidence type="ECO:0000256" key="2">
    <source>
        <dbReference type="PROSITE-ProRule" id="PRU10038"/>
    </source>
</evidence>
<dbReference type="AlphaFoldDB" id="A0ABD1H8D3"/>
<feature type="domain" description="Alpha/beta hydrolase fold-3" evidence="3">
    <location>
        <begin position="66"/>
        <end position="278"/>
    </location>
</feature>
<evidence type="ECO:0000313" key="4">
    <source>
        <dbReference type="EMBL" id="KAL1552275.1"/>
    </source>
</evidence>
<dbReference type="SUPFAM" id="SSF53474">
    <property type="entry name" value="alpha/beta-Hydrolases"/>
    <property type="match status" value="1"/>
</dbReference>
<dbReference type="Gene3D" id="3.40.50.1820">
    <property type="entry name" value="alpha/beta hydrolase"/>
    <property type="match status" value="1"/>
</dbReference>
<sequence length="301" mass="32895">MSLIAEAPRFLQVFSDGTVIRTAHRAAACSATSKDVTIDPSKPITARLFLPSASAPSPAAPPLPVLLYFHGGGFCIGSTAWLGYHVFLENLSAAAGATILSVDYRLAPEHKLPAAYDDCAAAIRWLCSSAEPWLDAADLSRVFLAGDSAGGNIAHNVAVKFVGEKNTKISIKGIIPIHPFFGSEARTELEAAAGSVEEVKMNDMFWKLSLPEGEDRNFHGCNFEKAEVEWGWFPATAVFIAGMDFLRERGVMYVDFLKKKGVKNVRIHEAEEEKHVFHVWNPNSDAAVLLQNQIINFMQSF</sequence>
<dbReference type="PANTHER" id="PTHR23024">
    <property type="entry name" value="ARYLACETAMIDE DEACETYLASE"/>
    <property type="match status" value="1"/>
</dbReference>
<keyword evidence="5" id="KW-1185">Reference proteome</keyword>
<dbReference type="Pfam" id="PF07859">
    <property type="entry name" value="Abhydrolase_3"/>
    <property type="match status" value="1"/>
</dbReference>
<dbReference type="EMBL" id="JBEAFC010000006">
    <property type="protein sequence ID" value="KAL1552275.1"/>
    <property type="molecule type" value="Genomic_DNA"/>
</dbReference>
<evidence type="ECO:0000256" key="1">
    <source>
        <dbReference type="ARBA" id="ARBA00010515"/>
    </source>
</evidence>
<organism evidence="4 5">
    <name type="scientific">Salvia divinorum</name>
    <name type="common">Maria pastora</name>
    <name type="synonym">Diviner's sage</name>
    <dbReference type="NCBI Taxonomy" id="28513"/>
    <lineage>
        <taxon>Eukaryota</taxon>
        <taxon>Viridiplantae</taxon>
        <taxon>Streptophyta</taxon>
        <taxon>Embryophyta</taxon>
        <taxon>Tracheophyta</taxon>
        <taxon>Spermatophyta</taxon>
        <taxon>Magnoliopsida</taxon>
        <taxon>eudicotyledons</taxon>
        <taxon>Gunneridae</taxon>
        <taxon>Pentapetalae</taxon>
        <taxon>asterids</taxon>
        <taxon>lamiids</taxon>
        <taxon>Lamiales</taxon>
        <taxon>Lamiaceae</taxon>
        <taxon>Nepetoideae</taxon>
        <taxon>Mentheae</taxon>
        <taxon>Salviinae</taxon>
        <taxon>Salvia</taxon>
        <taxon>Salvia subgen. Calosphace</taxon>
    </lineage>
</organism>
<name>A0ABD1H8D3_SALDI</name>
<proteinExistence type="inferred from homology"/>
<comment type="similarity">
    <text evidence="1">Belongs to the 'GDXG' lipolytic enzyme family.</text>
</comment>
<feature type="active site" evidence="2">
    <location>
        <position position="148"/>
    </location>
</feature>
<accession>A0ABD1H8D3</accession>
<dbReference type="InterPro" id="IPR013094">
    <property type="entry name" value="AB_hydrolase_3"/>
</dbReference>
<gene>
    <name evidence="4" type="ORF">AAHA92_13093</name>
</gene>
<dbReference type="InterPro" id="IPR029058">
    <property type="entry name" value="AB_hydrolase_fold"/>
</dbReference>
<dbReference type="Proteomes" id="UP001567538">
    <property type="component" value="Unassembled WGS sequence"/>
</dbReference>
<protein>
    <submittedName>
        <fullName evidence="4">Carboxylesterase 17</fullName>
    </submittedName>
</protein>
<evidence type="ECO:0000313" key="5">
    <source>
        <dbReference type="Proteomes" id="UP001567538"/>
    </source>
</evidence>